<organism evidence="1 2">
    <name type="scientific">Microbacterium esteraromaticum</name>
    <dbReference type="NCBI Taxonomy" id="57043"/>
    <lineage>
        <taxon>Bacteria</taxon>
        <taxon>Bacillati</taxon>
        <taxon>Actinomycetota</taxon>
        <taxon>Actinomycetes</taxon>
        <taxon>Micrococcales</taxon>
        <taxon>Microbacteriaceae</taxon>
        <taxon>Microbacterium</taxon>
    </lineage>
</organism>
<proteinExistence type="predicted"/>
<reference evidence="1" key="1">
    <citation type="submission" date="2020-12" db="EMBL/GenBank/DDBJ databases">
        <title>PHA producing bacteria isolated from mangrove.</title>
        <authorList>
            <person name="Zheng W."/>
            <person name="Yu S."/>
            <person name="Huang Y."/>
        </authorList>
    </citation>
    <scope>NUCLEOTIDE SEQUENCE</scope>
    <source>
        <strain evidence="1">GN8-5</strain>
    </source>
</reference>
<comment type="caution">
    <text evidence="1">The sequence shown here is derived from an EMBL/GenBank/DDBJ whole genome shotgun (WGS) entry which is preliminary data.</text>
</comment>
<dbReference type="EMBL" id="JAEMWU010000004">
    <property type="protein sequence ID" value="MBN8207090.1"/>
    <property type="molecule type" value="Genomic_DNA"/>
</dbReference>
<evidence type="ECO:0000313" key="2">
    <source>
        <dbReference type="Proteomes" id="UP000664385"/>
    </source>
</evidence>
<dbReference type="Proteomes" id="UP000664385">
    <property type="component" value="Unassembled WGS sequence"/>
</dbReference>
<gene>
    <name evidence="1" type="ORF">JF543_14140</name>
</gene>
<name>A0A939DY77_9MICO</name>
<evidence type="ECO:0000313" key="1">
    <source>
        <dbReference type="EMBL" id="MBN8207090.1"/>
    </source>
</evidence>
<dbReference type="AlphaFoldDB" id="A0A939DY77"/>
<sequence>MTGPDMFTSLPTEIRRRETLAAEEAVTGVRWLDACAPHVGRKVSELVAQLSEVPSRVYSRADAHRRIASSEGRAEQGSYEVLREGADGDGADDDRLDTVAAIVYAYVWLSENDRDLVLTQWDEERVIRYRPGEFIEAINDILLAARIEWHFEHGRFSRRGNSILHAEIVRPVSVLLDAQPSFARASAAFQTAIDRLSEDHLDAAVTDAGTAVQEFFRALGIDGNSLLDQLNAAQRGGLLEPHDRLLLKPIIDWLNADRSSRGNAHHHRAADVTKSDAWLAIHVAGALIARLATLEPRRLDSNAIGGTG</sequence>
<dbReference type="RefSeq" id="WP_206824910.1">
    <property type="nucleotide sequence ID" value="NZ_JAEMWU010000004.1"/>
</dbReference>
<accession>A0A939DY77</accession>
<protein>
    <submittedName>
        <fullName evidence="1">Uncharacterized protein</fullName>
    </submittedName>
</protein>